<name>A0A1N7SLU8_9BURK</name>
<accession>A0A1N7SLU8</accession>
<dbReference type="EMBL" id="CYGX02000102">
    <property type="protein sequence ID" value="SIT48403.1"/>
    <property type="molecule type" value="Genomic_DNA"/>
</dbReference>
<keyword evidence="2" id="KW-1185">Reference proteome</keyword>
<dbReference type="RefSeq" id="WP_094783076.1">
    <property type="nucleotide sequence ID" value="NZ_CYGX02000102.1"/>
</dbReference>
<dbReference type="OrthoDB" id="9152922at2"/>
<dbReference type="AlphaFoldDB" id="A0A1N7SLU8"/>
<protein>
    <submittedName>
        <fullName evidence="1">Uncharacterized protein</fullName>
    </submittedName>
</protein>
<dbReference type="InterPro" id="IPR021769">
    <property type="entry name" value="DUF3331"/>
</dbReference>
<dbReference type="Proteomes" id="UP000187012">
    <property type="component" value="Unassembled WGS sequence"/>
</dbReference>
<evidence type="ECO:0000313" key="2">
    <source>
        <dbReference type="Proteomes" id="UP000187012"/>
    </source>
</evidence>
<dbReference type="Pfam" id="PF11811">
    <property type="entry name" value="DUF3331"/>
    <property type="match status" value="1"/>
</dbReference>
<organism evidence="1 2">
    <name type="scientific">Paraburkholderia ribeironis</name>
    <dbReference type="NCBI Taxonomy" id="1247936"/>
    <lineage>
        <taxon>Bacteria</taxon>
        <taxon>Pseudomonadati</taxon>
        <taxon>Pseudomonadota</taxon>
        <taxon>Betaproteobacteria</taxon>
        <taxon>Burkholderiales</taxon>
        <taxon>Burkholderiaceae</taxon>
        <taxon>Paraburkholderia</taxon>
    </lineage>
</organism>
<proteinExistence type="predicted"/>
<evidence type="ECO:0000313" key="1">
    <source>
        <dbReference type="EMBL" id="SIT48403.1"/>
    </source>
</evidence>
<sequence length="147" mass="16177">MTALSEDNIVILTLLNVLDPSAEQLNACAKKQLVALKKRRTSVCQPVTGDHQRLAKRPSNIMVVDRLSTCTISVSWSDPCVGRYTEQIWCSGRANAAAICALTGRAINRGDRVFRPRTREWRVPPNCHQMILAATIGDCTDLTIAGE</sequence>
<reference evidence="1 2" key="1">
    <citation type="submission" date="2016-12" db="EMBL/GenBank/DDBJ databases">
        <authorList>
            <person name="Song W.-J."/>
            <person name="Kurnit D.M."/>
        </authorList>
    </citation>
    <scope>NUCLEOTIDE SEQUENCE [LARGE SCALE GENOMIC DNA]</scope>
    <source>
        <strain evidence="1 2">STM7296</strain>
    </source>
</reference>
<gene>
    <name evidence="1" type="ORF">BN2475_1020003</name>
</gene>